<dbReference type="PROSITE" id="PS51194">
    <property type="entry name" value="HELICASE_CTER"/>
    <property type="match status" value="1"/>
</dbReference>
<keyword evidence="10" id="KW-0347">Helicase</keyword>
<comment type="catalytic activity">
    <reaction evidence="6">
        <text>Couples ATP hydrolysis with the unwinding of duplex DNA by translocating in the 3'-5' direction.</text>
        <dbReference type="EC" id="5.6.2.4"/>
    </reaction>
</comment>
<name>I2F5R8_9BACT</name>
<sequence precursor="true">MNELEPLKTLLSSRVKHATTLGAKTIVLKNAKKETLKCISEGEFKTISNDVNLDFKWYQTIKSLKGLLSVADHFSDSPVVITEWLYVVIKKYAPLFESYFGKVVAVDCGERASIDTGENISDELMPLFDIDGQFISVKDFPETETIPLFERITPIEVNTLDQLLNHTAGKKCTGIHLDKNLESFLIEAGVSLVSSSSNHEVIIVSSPAESVQSEVDREVSMLRAIGREVEVIDFTGYCPGEEARSIDLKNELKEHFGFDSFKEYEVYGKTGNYLVSQEELIRYLIDQNYRQDPSDLFFVASTGSGKSLIYQLTAKILKRDLDRLTVVITPLKALMEDQVNGLIERYFENGAAFLNSDLSFDEKSELTQRVRKGEITILYVSPETFVGNSLSSIIGERSIGLLVVDEAHLVTTWGKTFRVDYGYLGEDLRFLRSRLSFPVMATTATAISGGELNTISEISKLLCLKNPKTVMTNVRRDNIKFKIDSFELNQHSKDCRTAQKLSDSIDYAIDLVESGKKSIIYCPFVGQAHNIYNAIADLEECRNKVGRYTGPTETQERRLTQELFRKGIYRTVIATKAFGMGVDIPDIDEVFHHSVPSIMADYVQEIGRAGRDGRPSVASTHFHTKDLSDSLKLSKISVPEQWKMRHIMEHIGTLIRQSKNGEIVLSLDDIRYLLITGKDKYNEETIRDKARVAIFLIQKDLENKTGKQILIRKGETYQYLYFTASNDDAEELMKSFPEISRESAGYSRKGFFHNEEIRSVGAVYKIDISALWARLYRDRNLRKLVWQFMRFPSKILGKPVIPKIAVEMSVIKDMDSIKQQLTRFIEILGEFALDSARKQMDEKSLFDGIISKVKSASLLTGVQDLDIKIRNIVKNNFVSYNGDRFQTGLFKCRGEIGNYIYTVQNIPNITKDRWLNKLEELLEPCEEGICRLYLNGQDEHTEVITSLLNILDILGMANVKFSGGESCAVHLKCTDRNYILNNFKNYYCEITRDIRRRIDREEQIMRDFFTMKLDDSQRWDFIENYFLGRIY</sequence>
<keyword evidence="3" id="KW-0067">ATP-binding</keyword>
<dbReference type="GO" id="GO:0006281">
    <property type="term" value="P:DNA repair"/>
    <property type="evidence" value="ECO:0007669"/>
    <property type="project" value="TreeGrafter"/>
</dbReference>
<dbReference type="PANTHER" id="PTHR13710:SF105">
    <property type="entry name" value="ATP-DEPENDENT DNA HELICASE Q1"/>
    <property type="match status" value="1"/>
</dbReference>
<dbReference type="GeneID" id="87107399"/>
<dbReference type="GO" id="GO:0005737">
    <property type="term" value="C:cytoplasm"/>
    <property type="evidence" value="ECO:0007669"/>
    <property type="project" value="TreeGrafter"/>
</dbReference>
<comment type="similarity">
    <text evidence="1">Belongs to the helicase family. RecQ subfamily.</text>
</comment>
<dbReference type="EMBL" id="CP003532">
    <property type="protein sequence ID" value="AFK07271.1"/>
    <property type="molecule type" value="Genomic_DNA"/>
</dbReference>
<keyword evidence="10" id="KW-0378">Hydrolase</keyword>
<evidence type="ECO:0000256" key="7">
    <source>
        <dbReference type="ARBA" id="ARBA00034808"/>
    </source>
</evidence>
<evidence type="ECO:0000259" key="9">
    <source>
        <dbReference type="PROSITE" id="PS51194"/>
    </source>
</evidence>
<keyword evidence="2" id="KW-0547">Nucleotide-binding</keyword>
<dbReference type="Pfam" id="PF00270">
    <property type="entry name" value="DEAD"/>
    <property type="match status" value="1"/>
</dbReference>
<dbReference type="GO" id="GO:0006310">
    <property type="term" value="P:DNA recombination"/>
    <property type="evidence" value="ECO:0007669"/>
    <property type="project" value="TreeGrafter"/>
</dbReference>
<evidence type="ECO:0000313" key="11">
    <source>
        <dbReference type="Proteomes" id="UP000002881"/>
    </source>
</evidence>
<evidence type="ECO:0000256" key="2">
    <source>
        <dbReference type="ARBA" id="ARBA00022741"/>
    </source>
</evidence>
<dbReference type="GO" id="GO:0005694">
    <property type="term" value="C:chromosome"/>
    <property type="evidence" value="ECO:0007669"/>
    <property type="project" value="TreeGrafter"/>
</dbReference>
<dbReference type="eggNOG" id="COG0514">
    <property type="taxonomic scope" value="Bacteria"/>
</dbReference>
<dbReference type="InterPro" id="IPR011545">
    <property type="entry name" value="DEAD/DEAH_box_helicase_dom"/>
</dbReference>
<dbReference type="RefSeq" id="WP_014731170.1">
    <property type="nucleotide sequence ID" value="NC_017934.1"/>
</dbReference>
<dbReference type="PROSITE" id="PS51192">
    <property type="entry name" value="HELICASE_ATP_BIND_1"/>
    <property type="match status" value="1"/>
</dbReference>
<dbReference type="SMART" id="SM00487">
    <property type="entry name" value="DEXDc"/>
    <property type="match status" value="1"/>
</dbReference>
<dbReference type="Proteomes" id="UP000002881">
    <property type="component" value="Chromosome"/>
</dbReference>
<dbReference type="EC" id="5.6.2.4" evidence="7"/>
<dbReference type="InterPro" id="IPR001650">
    <property type="entry name" value="Helicase_C-like"/>
</dbReference>
<keyword evidence="5" id="KW-0413">Isomerase</keyword>
<evidence type="ECO:0000256" key="6">
    <source>
        <dbReference type="ARBA" id="ARBA00034617"/>
    </source>
</evidence>
<dbReference type="GO" id="GO:0009378">
    <property type="term" value="F:four-way junction helicase activity"/>
    <property type="evidence" value="ECO:0007669"/>
    <property type="project" value="TreeGrafter"/>
</dbReference>
<keyword evidence="4" id="KW-0238">DNA-binding</keyword>
<dbReference type="STRING" id="660470.Theba_1607"/>
<gene>
    <name evidence="10" type="ORF">Theba_1607</name>
</gene>
<protein>
    <recommendedName>
        <fullName evidence="7">DNA 3'-5' helicase</fullName>
        <ecNumber evidence="7">5.6.2.4</ecNumber>
    </recommendedName>
</protein>
<dbReference type="SUPFAM" id="SSF52540">
    <property type="entry name" value="P-loop containing nucleoside triphosphate hydrolases"/>
    <property type="match status" value="1"/>
</dbReference>
<dbReference type="GO" id="GO:0005524">
    <property type="term" value="F:ATP binding"/>
    <property type="evidence" value="ECO:0007669"/>
    <property type="project" value="UniProtKB-KW"/>
</dbReference>
<dbReference type="GO" id="GO:0043138">
    <property type="term" value="F:3'-5' DNA helicase activity"/>
    <property type="evidence" value="ECO:0007669"/>
    <property type="project" value="UniProtKB-EC"/>
</dbReference>
<evidence type="ECO:0000256" key="5">
    <source>
        <dbReference type="ARBA" id="ARBA00023235"/>
    </source>
</evidence>
<evidence type="ECO:0000256" key="4">
    <source>
        <dbReference type="ARBA" id="ARBA00023125"/>
    </source>
</evidence>
<accession>I2F5R8</accession>
<dbReference type="Gene3D" id="3.40.50.300">
    <property type="entry name" value="P-loop containing nucleotide triphosphate hydrolases"/>
    <property type="match status" value="2"/>
</dbReference>
<evidence type="ECO:0000313" key="10">
    <source>
        <dbReference type="EMBL" id="AFK07271.1"/>
    </source>
</evidence>
<keyword evidence="11" id="KW-1185">Reference proteome</keyword>
<dbReference type="SMART" id="SM00490">
    <property type="entry name" value="HELICc"/>
    <property type="match status" value="1"/>
</dbReference>
<reference evidence="10 11" key="1">
    <citation type="journal article" date="2012" name="Genome Biol. Evol.">
        <title>Genome Sequence of the Mesophilic Thermotogales Bacterium Mesotoga prima MesG1.Ag.4.2 Reveals the Largest Thermotogales Genome To Date.</title>
        <authorList>
            <person name="Zhaxybayeva O."/>
            <person name="Swithers K.S."/>
            <person name="Foght J."/>
            <person name="Green A.G."/>
            <person name="Bruce D."/>
            <person name="Detter C."/>
            <person name="Han S."/>
            <person name="Teshima H."/>
            <person name="Han J."/>
            <person name="Woyke T."/>
            <person name="Pitluck S."/>
            <person name="Nolan M."/>
            <person name="Ivanova N."/>
            <person name="Pati A."/>
            <person name="Land M.L."/>
            <person name="Dlutek M."/>
            <person name="Doolittle W.F."/>
            <person name="Noll K.M."/>
            <person name="Nesbo C.L."/>
        </authorList>
    </citation>
    <scope>NUCLEOTIDE SEQUENCE [LARGE SCALE GENOMIC DNA]</scope>
    <source>
        <strain evidence="11">mesG1.Ag.4.2</strain>
    </source>
</reference>
<feature type="domain" description="Helicase ATP-binding" evidence="8">
    <location>
        <begin position="287"/>
        <end position="464"/>
    </location>
</feature>
<dbReference type="PANTHER" id="PTHR13710">
    <property type="entry name" value="DNA HELICASE RECQ FAMILY MEMBER"/>
    <property type="match status" value="1"/>
</dbReference>
<dbReference type="KEGG" id="mpg:Theba_1607"/>
<dbReference type="HOGENOM" id="CLU_010261_0_0_0"/>
<dbReference type="InterPro" id="IPR014001">
    <property type="entry name" value="Helicase_ATP-bd"/>
</dbReference>
<dbReference type="Pfam" id="PF00271">
    <property type="entry name" value="Helicase_C"/>
    <property type="match status" value="1"/>
</dbReference>
<evidence type="ECO:0000256" key="1">
    <source>
        <dbReference type="ARBA" id="ARBA00005446"/>
    </source>
</evidence>
<feature type="domain" description="Helicase C-terminal" evidence="9">
    <location>
        <begin position="504"/>
        <end position="671"/>
    </location>
</feature>
<dbReference type="CDD" id="cd17920">
    <property type="entry name" value="DEXHc_RecQ"/>
    <property type="match status" value="1"/>
</dbReference>
<dbReference type="GO" id="GO:0003677">
    <property type="term" value="F:DNA binding"/>
    <property type="evidence" value="ECO:0007669"/>
    <property type="project" value="UniProtKB-KW"/>
</dbReference>
<evidence type="ECO:0000259" key="8">
    <source>
        <dbReference type="PROSITE" id="PS51192"/>
    </source>
</evidence>
<dbReference type="InterPro" id="IPR027417">
    <property type="entry name" value="P-loop_NTPase"/>
</dbReference>
<proteinExistence type="inferred from homology"/>
<organism evidence="10 11">
    <name type="scientific">Mesotoga prima MesG1.Ag.4.2</name>
    <dbReference type="NCBI Taxonomy" id="660470"/>
    <lineage>
        <taxon>Bacteria</taxon>
        <taxon>Thermotogati</taxon>
        <taxon>Thermotogota</taxon>
        <taxon>Thermotogae</taxon>
        <taxon>Kosmotogales</taxon>
        <taxon>Kosmotogaceae</taxon>
        <taxon>Mesotoga</taxon>
    </lineage>
</organism>
<dbReference type="AlphaFoldDB" id="I2F5R8"/>
<evidence type="ECO:0000256" key="3">
    <source>
        <dbReference type="ARBA" id="ARBA00022840"/>
    </source>
</evidence>